<dbReference type="RefSeq" id="WP_003269523.1">
    <property type="nucleotide sequence ID" value="NZ_NCTK01000001.1"/>
</dbReference>
<evidence type="ECO:0000313" key="4">
    <source>
        <dbReference type="Proteomes" id="UP000216164"/>
    </source>
</evidence>
<dbReference type="EMBL" id="NCTK01000001">
    <property type="protein sequence ID" value="OYQ15077.1"/>
    <property type="molecule type" value="Genomic_DNA"/>
</dbReference>
<accession>A0AAP7ZRM8</accession>
<dbReference type="AlphaFoldDB" id="A0AAP7ZRM8"/>
<dbReference type="SMART" id="SM01252">
    <property type="entry name" value="KilA-N"/>
    <property type="match status" value="1"/>
</dbReference>
<dbReference type="InterPro" id="IPR017880">
    <property type="entry name" value="KilA_N"/>
</dbReference>
<gene>
    <name evidence="3" type="ORF">B7R77_08705</name>
</gene>
<dbReference type="GO" id="GO:0003677">
    <property type="term" value="F:DNA binding"/>
    <property type="evidence" value="ECO:0007669"/>
    <property type="project" value="InterPro"/>
</dbReference>
<dbReference type="Proteomes" id="UP000216164">
    <property type="component" value="Unassembled WGS sequence"/>
</dbReference>
<organism evidence="3 4">
    <name type="scientific">Ralstonia solanacearum K60</name>
    <dbReference type="NCBI Taxonomy" id="1091042"/>
    <lineage>
        <taxon>Bacteria</taxon>
        <taxon>Pseudomonadati</taxon>
        <taxon>Pseudomonadota</taxon>
        <taxon>Betaproteobacteria</taxon>
        <taxon>Burkholderiales</taxon>
        <taxon>Burkholderiaceae</taxon>
        <taxon>Ralstonia</taxon>
        <taxon>Ralstonia solanacearum species complex</taxon>
    </lineage>
</organism>
<evidence type="ECO:0000256" key="1">
    <source>
        <dbReference type="SAM" id="MobiDB-lite"/>
    </source>
</evidence>
<protein>
    <recommendedName>
        <fullName evidence="2">KilA-N domain-containing protein</fullName>
    </recommendedName>
</protein>
<dbReference type="InterPro" id="IPR036887">
    <property type="entry name" value="HTH_APSES_sf"/>
</dbReference>
<sequence>MPNHQYSLVLIQRNVNGTVIEQRSGDGYINATALCEVAGKRWHNYVRTETTGHFLRALAAKTQISVHELNQEVVDSGGAVSTWVHPKVAIHLAQWLSAEFAVQVSEWVHEWMAGNGAPKPGPAQLPKHLARYLANDGRVPPGYFSVLQETGLNLFGPLHNVGFEIPEGWVPDISVGKLFCAWLRDERNVDTDELPTYAHDYLDDRPTVHPKLYPEEYLVDFRRWFRSTWLPKHGVQYFRKKDPDSLPYLDRLPALAGPSASPPPSPSRQVKRKR</sequence>
<dbReference type="Pfam" id="PF26567">
    <property type="entry name" value="BstA_C"/>
    <property type="match status" value="1"/>
</dbReference>
<feature type="region of interest" description="Disordered" evidence="1">
    <location>
        <begin position="249"/>
        <end position="274"/>
    </location>
</feature>
<dbReference type="InterPro" id="IPR058744">
    <property type="entry name" value="BstA-like_C"/>
</dbReference>
<feature type="domain" description="KilA-N" evidence="2">
    <location>
        <begin position="7"/>
        <end position="111"/>
    </location>
</feature>
<dbReference type="SUPFAM" id="SSF54616">
    <property type="entry name" value="DNA-binding domain of Mlu1-box binding protein MBP1"/>
    <property type="match status" value="1"/>
</dbReference>
<dbReference type="InterPro" id="IPR018004">
    <property type="entry name" value="KilA/APSES_HTH"/>
</dbReference>
<dbReference type="Pfam" id="PF04383">
    <property type="entry name" value="KilA-N"/>
    <property type="match status" value="1"/>
</dbReference>
<comment type="caution">
    <text evidence="3">The sequence shown here is derived from an EMBL/GenBank/DDBJ whole genome shotgun (WGS) entry which is preliminary data.</text>
</comment>
<evidence type="ECO:0000313" key="3">
    <source>
        <dbReference type="EMBL" id="OYQ15077.1"/>
    </source>
</evidence>
<evidence type="ECO:0000259" key="2">
    <source>
        <dbReference type="PROSITE" id="PS51301"/>
    </source>
</evidence>
<dbReference type="PROSITE" id="PS51301">
    <property type="entry name" value="KILA_N"/>
    <property type="match status" value="1"/>
</dbReference>
<proteinExistence type="predicted"/>
<reference evidence="3 4" key="1">
    <citation type="submission" date="2017-04" db="EMBL/GenBank/DDBJ databases">
        <title>Genome Announcement: Closed genomes of Ralstonia solanacearum strains K60, UW551, and UW700.</title>
        <authorList>
            <person name="Hayes M."/>
            <person name="Macintyre A.M."/>
            <person name="Allen C."/>
        </authorList>
    </citation>
    <scope>NUCLEOTIDE SEQUENCE [LARGE SCALE GENOMIC DNA]</scope>
    <source>
        <strain evidence="3 4">UW25</strain>
    </source>
</reference>
<name>A0AAP7ZRM8_RALSL</name>